<accession>A0A5Q4ZUR9</accession>
<organism evidence="1">
    <name type="scientific">Aliivibrio wodanis</name>
    <dbReference type="NCBI Taxonomy" id="80852"/>
    <lineage>
        <taxon>Bacteria</taxon>
        <taxon>Pseudomonadati</taxon>
        <taxon>Pseudomonadota</taxon>
        <taxon>Gammaproteobacteria</taxon>
        <taxon>Vibrionales</taxon>
        <taxon>Vibrionaceae</taxon>
        <taxon>Aliivibrio</taxon>
    </lineage>
</organism>
<sequence length="95" mass="11136">MNNTPIGEEKRHKTRCKHIAKVTLKAEQLFKDSFLTPKRSLIVNNFQKDGINLKRVFLIHLVNRKTFDYLLSMVKIYLKNTKKNTVGATLQHQQL</sequence>
<reference evidence="1" key="1">
    <citation type="submission" date="2019-09" db="EMBL/GenBank/DDBJ databases">
        <authorList>
            <person name="Hjerde E."/>
        </authorList>
    </citation>
    <scope>NUCLEOTIDE SEQUENCE</scope>
    <source>
        <strain evidence="1">06/09/160</strain>
    </source>
</reference>
<dbReference type="EMBL" id="LR721751">
    <property type="protein sequence ID" value="VVV06322.1"/>
    <property type="molecule type" value="Genomic_DNA"/>
</dbReference>
<protein>
    <submittedName>
        <fullName evidence="1">Uncharacterized protein</fullName>
    </submittedName>
</protein>
<gene>
    <name evidence="1" type="ORF">AW0309160_03812</name>
</gene>
<dbReference type="AlphaFoldDB" id="A0A5Q4ZUR9"/>
<name>A0A5Q4ZUR9_9GAMM</name>
<evidence type="ECO:0000313" key="1">
    <source>
        <dbReference type="EMBL" id="VVV06322.1"/>
    </source>
</evidence>
<proteinExistence type="predicted"/>